<dbReference type="InterPro" id="IPR015424">
    <property type="entry name" value="PyrdxlP-dep_Trfase"/>
</dbReference>
<keyword evidence="4" id="KW-0808">Transferase</keyword>
<dbReference type="InterPro" id="IPR015422">
    <property type="entry name" value="PyrdxlP-dep_Trfase_small"/>
</dbReference>
<dbReference type="PANTHER" id="PTHR42885:SF1">
    <property type="entry name" value="THREONINE-PHOSPHATE DECARBOXYLASE"/>
    <property type="match status" value="1"/>
</dbReference>
<comment type="cofactor">
    <cofactor evidence="1">
        <name>pyridoxal 5'-phosphate</name>
        <dbReference type="ChEBI" id="CHEBI:597326"/>
    </cofactor>
</comment>
<keyword evidence="4" id="KW-0032">Aminotransferase</keyword>
<dbReference type="EMBL" id="VUNI01000012">
    <property type="protein sequence ID" value="MST75034.1"/>
    <property type="molecule type" value="Genomic_DNA"/>
</dbReference>
<reference evidence="4 5" key="1">
    <citation type="submission" date="2019-08" db="EMBL/GenBank/DDBJ databases">
        <title>In-depth cultivation of the pig gut microbiome towards novel bacterial diversity and tailored functional studies.</title>
        <authorList>
            <person name="Wylensek D."/>
            <person name="Hitch T.C.A."/>
            <person name="Clavel T."/>
        </authorList>
    </citation>
    <scope>NUCLEOTIDE SEQUENCE [LARGE SCALE GENOMIC DNA]</scope>
    <source>
        <strain evidence="4 5">MUC/MUC-530-WT-4D</strain>
    </source>
</reference>
<protein>
    <submittedName>
        <fullName evidence="4">Aminotransferase class I/II-fold pyridoxal phosphate-dependent enzyme</fullName>
    </submittedName>
</protein>
<organism evidence="4 5">
    <name type="scientific">Roseburia porci</name>
    <dbReference type="NCBI Taxonomy" id="2605790"/>
    <lineage>
        <taxon>Bacteria</taxon>
        <taxon>Bacillati</taxon>
        <taxon>Bacillota</taxon>
        <taxon>Clostridia</taxon>
        <taxon>Lachnospirales</taxon>
        <taxon>Lachnospiraceae</taxon>
        <taxon>Roseburia</taxon>
    </lineage>
</organism>
<name>A0A6L5YRC6_9FIRM</name>
<dbReference type="GO" id="GO:0030170">
    <property type="term" value="F:pyridoxal phosphate binding"/>
    <property type="evidence" value="ECO:0007669"/>
    <property type="project" value="InterPro"/>
</dbReference>
<keyword evidence="2" id="KW-0663">Pyridoxal phosphate</keyword>
<dbReference type="InterPro" id="IPR015421">
    <property type="entry name" value="PyrdxlP-dep_Trfase_major"/>
</dbReference>
<dbReference type="Gene3D" id="3.40.640.10">
    <property type="entry name" value="Type I PLP-dependent aspartate aminotransferase-like (Major domain)"/>
    <property type="match status" value="1"/>
</dbReference>
<dbReference type="AlphaFoldDB" id="A0A6L5YRC6"/>
<dbReference type="SUPFAM" id="SSF53383">
    <property type="entry name" value="PLP-dependent transferases"/>
    <property type="match status" value="1"/>
</dbReference>
<evidence type="ECO:0000256" key="1">
    <source>
        <dbReference type="ARBA" id="ARBA00001933"/>
    </source>
</evidence>
<dbReference type="PANTHER" id="PTHR42885">
    <property type="entry name" value="HISTIDINOL-PHOSPHATE AMINOTRANSFERASE-RELATED"/>
    <property type="match status" value="1"/>
</dbReference>
<comment type="caution">
    <text evidence="4">The sequence shown here is derived from an EMBL/GenBank/DDBJ whole genome shotgun (WGS) entry which is preliminary data.</text>
</comment>
<proteinExistence type="predicted"/>
<evidence type="ECO:0000313" key="5">
    <source>
        <dbReference type="Proteomes" id="UP000474024"/>
    </source>
</evidence>
<feature type="domain" description="Aminotransferase class I/classII large" evidence="3">
    <location>
        <begin position="13"/>
        <end position="336"/>
    </location>
</feature>
<accession>A0A6L5YRC6</accession>
<dbReference type="GO" id="GO:0008483">
    <property type="term" value="F:transaminase activity"/>
    <property type="evidence" value="ECO:0007669"/>
    <property type="project" value="UniProtKB-KW"/>
</dbReference>
<dbReference type="Proteomes" id="UP000474024">
    <property type="component" value="Unassembled WGS sequence"/>
</dbReference>
<dbReference type="RefSeq" id="WP_154430010.1">
    <property type="nucleotide sequence ID" value="NZ_VUNI01000012.1"/>
</dbReference>
<dbReference type="Pfam" id="PF00155">
    <property type="entry name" value="Aminotran_1_2"/>
    <property type="match status" value="1"/>
</dbReference>
<evidence type="ECO:0000313" key="4">
    <source>
        <dbReference type="EMBL" id="MST75034.1"/>
    </source>
</evidence>
<dbReference type="CDD" id="cd00609">
    <property type="entry name" value="AAT_like"/>
    <property type="match status" value="1"/>
</dbReference>
<evidence type="ECO:0000256" key="2">
    <source>
        <dbReference type="ARBA" id="ARBA00022898"/>
    </source>
</evidence>
<sequence>MIHGGDIYRNHVKLDFSVNINPQGIPQSVKEALQESVDLSERYPDIHAQRLTERIRDVENAGNAGILCGNGASELFMAVVHAVKPKKILIPVPSFYGYEWAAQASGAEIIFYEMKEAQGFCLDEGIYEALTEDMDLLFLANPNNPVGNILSEAFLMKLCEHCLRKGIRVVLDECFLEFTGENGFGADKDHWEQYPNVVVVRAFTKLYAIPGVRLGYLMTGDHKLYEQIRKQLPEWNLSVFAQMAGCAALDEKEYRNRTVAIVQKEREYLIQALSELGITVYPGRADYLLLQTDLPLAARLLERQILIRDCSNYRGLDEGFYRIAVKEHKENTILIQELQDIEQKEGKNHGKH</sequence>
<dbReference type="Gene3D" id="3.90.1150.10">
    <property type="entry name" value="Aspartate Aminotransferase, domain 1"/>
    <property type="match status" value="1"/>
</dbReference>
<dbReference type="InterPro" id="IPR004839">
    <property type="entry name" value="Aminotransferase_I/II_large"/>
</dbReference>
<evidence type="ECO:0000259" key="3">
    <source>
        <dbReference type="Pfam" id="PF00155"/>
    </source>
</evidence>
<gene>
    <name evidence="4" type="ORF">FYJ75_08345</name>
</gene>
<keyword evidence="5" id="KW-1185">Reference proteome</keyword>